<proteinExistence type="predicted"/>
<protein>
    <recommendedName>
        <fullName evidence="3">LicD family protein</fullName>
    </recommendedName>
</protein>
<reference evidence="1 2" key="1">
    <citation type="submission" date="2017-04" db="EMBL/GenBank/DDBJ databases">
        <authorList>
            <person name="Afonso C.L."/>
            <person name="Miller P.J."/>
            <person name="Scott M.A."/>
            <person name="Spackman E."/>
            <person name="Goraichik I."/>
            <person name="Dimitrov K.M."/>
            <person name="Suarez D.L."/>
            <person name="Swayne D.E."/>
        </authorList>
    </citation>
    <scope>NUCLEOTIDE SEQUENCE [LARGE SCALE GENOMIC DNA]</scope>
    <source>
        <strain evidence="1 2">DSM 23236</strain>
    </source>
</reference>
<name>A0A1W1XK41_9NEIS</name>
<dbReference type="OrthoDB" id="9802794at2"/>
<dbReference type="STRING" id="1121001.SAMN02745857_01863"/>
<evidence type="ECO:0008006" key="3">
    <source>
        <dbReference type="Google" id="ProtNLM"/>
    </source>
</evidence>
<dbReference type="Proteomes" id="UP000192761">
    <property type="component" value="Unassembled WGS sequence"/>
</dbReference>
<accession>A0A1W1XK41</accession>
<organism evidence="1 2">
    <name type="scientific">Andreprevotia lacus DSM 23236</name>
    <dbReference type="NCBI Taxonomy" id="1121001"/>
    <lineage>
        <taxon>Bacteria</taxon>
        <taxon>Pseudomonadati</taxon>
        <taxon>Pseudomonadota</taxon>
        <taxon>Betaproteobacteria</taxon>
        <taxon>Neisseriales</taxon>
        <taxon>Chitinibacteraceae</taxon>
        <taxon>Andreprevotia</taxon>
    </lineage>
</organism>
<evidence type="ECO:0000313" key="1">
    <source>
        <dbReference type="EMBL" id="SMC24350.1"/>
    </source>
</evidence>
<dbReference type="InterPro" id="IPR011990">
    <property type="entry name" value="TPR-like_helical_dom_sf"/>
</dbReference>
<dbReference type="SUPFAM" id="SSF48452">
    <property type="entry name" value="TPR-like"/>
    <property type="match status" value="1"/>
</dbReference>
<dbReference type="EMBL" id="FWXD01000009">
    <property type="protein sequence ID" value="SMC24350.1"/>
    <property type="molecule type" value="Genomic_DNA"/>
</dbReference>
<sequence>MSDPIFVATPLPQLQRDLLAAAGSPPLLQAYLERLQQLRDAAQFDALRQAAQWLCTHFPACAPGWGWLARACIALGETGAALGALDAPSLAMAPQHYLQCWRGELCLEIGALDRAADALTRALSVADDALLPKIKYHWQRLLWLGVAHGYRDAAISYATRLRQAYPHDACWPHILCSAYQDSGEIAGAFQQGRQAVALYLDGVADAGPLDVHAVPHFVRPEAEAILDRVRAALDAAGIQWCLYAGTLLGVIRDGELLAYDKDLDIAIPAASSRDAVIETMRLAGFQAVPEGANPGEEMAWRIIFATPDSPISLDVFFIHPDGDEHVRLGMQHAGHPVRCRLPRFDFGLHDWRNSLWPVPADPAAFLLSFYGDGWREPDPYFNTVLSNRGRTAASIPVVLGYGYGCLYRALLAEKYAKALSLCAQIQRLQPDPLLDRLAGELRARQAA</sequence>
<evidence type="ECO:0000313" key="2">
    <source>
        <dbReference type="Proteomes" id="UP000192761"/>
    </source>
</evidence>
<keyword evidence="2" id="KW-1185">Reference proteome</keyword>
<dbReference type="AlphaFoldDB" id="A0A1W1XK41"/>
<gene>
    <name evidence="1" type="ORF">SAMN02745857_01863</name>
</gene>
<dbReference type="Gene3D" id="1.25.40.10">
    <property type="entry name" value="Tetratricopeptide repeat domain"/>
    <property type="match status" value="1"/>
</dbReference>
<dbReference type="RefSeq" id="WP_084090515.1">
    <property type="nucleotide sequence ID" value="NZ_FWXD01000009.1"/>
</dbReference>